<proteinExistence type="predicted"/>
<feature type="transmembrane region" description="Helical" evidence="1">
    <location>
        <begin position="203"/>
        <end position="227"/>
    </location>
</feature>
<dbReference type="EMBL" id="FOOX01000002">
    <property type="protein sequence ID" value="SFG14529.1"/>
    <property type="molecule type" value="Genomic_DNA"/>
</dbReference>
<keyword evidence="1" id="KW-0812">Transmembrane</keyword>
<gene>
    <name evidence="2" type="ORF">SAMN05660649_00862</name>
</gene>
<dbReference type="RefSeq" id="WP_238456294.1">
    <property type="nucleotide sequence ID" value="NZ_FOOX01000002.1"/>
</dbReference>
<dbReference type="AlphaFoldDB" id="A0A1I2PHB3"/>
<dbReference type="InterPro" id="IPR012507">
    <property type="entry name" value="YibE_F"/>
</dbReference>
<keyword evidence="3" id="KW-1185">Reference proteome</keyword>
<evidence type="ECO:0000256" key="1">
    <source>
        <dbReference type="SAM" id="Phobius"/>
    </source>
</evidence>
<organism evidence="2 3">
    <name type="scientific">Desulfotruncus arcticus DSM 17038</name>
    <dbReference type="NCBI Taxonomy" id="1121424"/>
    <lineage>
        <taxon>Bacteria</taxon>
        <taxon>Bacillati</taxon>
        <taxon>Bacillota</taxon>
        <taxon>Clostridia</taxon>
        <taxon>Eubacteriales</taxon>
        <taxon>Desulfallaceae</taxon>
        <taxon>Desulfotruncus</taxon>
    </lineage>
</organism>
<feature type="transmembrane region" description="Helical" evidence="1">
    <location>
        <begin position="350"/>
        <end position="372"/>
    </location>
</feature>
<dbReference type="Proteomes" id="UP000199337">
    <property type="component" value="Unassembled WGS sequence"/>
</dbReference>
<dbReference type="PANTHER" id="PTHR41771:SF1">
    <property type="entry name" value="MEMBRANE PROTEIN"/>
    <property type="match status" value="1"/>
</dbReference>
<keyword evidence="1" id="KW-1133">Transmembrane helix</keyword>
<dbReference type="Pfam" id="PF07907">
    <property type="entry name" value="YibE_F"/>
    <property type="match status" value="1"/>
</dbReference>
<feature type="transmembrane region" description="Helical" evidence="1">
    <location>
        <begin position="129"/>
        <end position="145"/>
    </location>
</feature>
<reference evidence="3" key="1">
    <citation type="submission" date="2016-10" db="EMBL/GenBank/DDBJ databases">
        <authorList>
            <person name="Varghese N."/>
            <person name="Submissions S."/>
        </authorList>
    </citation>
    <scope>NUCLEOTIDE SEQUENCE [LARGE SCALE GENOMIC DNA]</scope>
    <source>
        <strain evidence="3">DSM 17038</strain>
    </source>
</reference>
<accession>A0A1I2PHB3</accession>
<feature type="transmembrane region" description="Helical" evidence="1">
    <location>
        <begin position="177"/>
        <end position="196"/>
    </location>
</feature>
<dbReference type="PANTHER" id="PTHR41771">
    <property type="entry name" value="MEMBRANE PROTEIN-RELATED"/>
    <property type="match status" value="1"/>
</dbReference>
<protein>
    <submittedName>
        <fullName evidence="2">Uncharacterized membrane protein</fullName>
    </submittedName>
</protein>
<dbReference type="STRING" id="341036.SAMN05660649_00862"/>
<feature type="transmembrane region" description="Helical" evidence="1">
    <location>
        <begin position="152"/>
        <end position="171"/>
    </location>
</feature>
<evidence type="ECO:0000313" key="3">
    <source>
        <dbReference type="Proteomes" id="UP000199337"/>
    </source>
</evidence>
<feature type="transmembrane region" description="Helical" evidence="1">
    <location>
        <begin position="254"/>
        <end position="278"/>
    </location>
</feature>
<name>A0A1I2PHB3_9FIRM</name>
<keyword evidence="1" id="KW-0472">Membrane</keyword>
<evidence type="ECO:0000313" key="2">
    <source>
        <dbReference type="EMBL" id="SFG14529.1"/>
    </source>
</evidence>
<sequence>MINRALFLLLGTVILTIMGISTAYGQENEPEEDWNAGQIIRAEVLDVHTEMETGAATGISGKEKNQLVTVKLIGGQYNGQLLQLPHVVMDQPGYDIEVRPGEEVIVYVEYDGNNIKNAYIEDYARDKKLFYLVGLFVLLLILIGGKKGIKSVISLAITGGAIFLVLLPLIFRGHDPIVVTILVSAAVAAVTLIMIGGISVKTIAAIIGTTGGVLTAGTLAFIVGTAARLTGFSDEEMHMLLYIPQQVNFDYRGILFAGMIIGALGAVMDVGMSIASAVEEIKKANPFLRAGALIRAGMNVGRDIMGTMANTLILAYTGGAIPLMLVFMAYNMPFIKAVNLDLIATEIVRALAGSIGLILAIPITSIIAGLLFGQMKVQPQEVYDYRNEKGPLNY</sequence>
<feature type="transmembrane region" description="Helical" evidence="1">
    <location>
        <begin position="312"/>
        <end position="330"/>
    </location>
</feature>